<dbReference type="InterPro" id="IPR000462">
    <property type="entry name" value="CDP-OH_P_trans"/>
</dbReference>
<keyword evidence="1" id="KW-0472">Membrane</keyword>
<dbReference type="Gene3D" id="1.20.120.1760">
    <property type="match status" value="1"/>
</dbReference>
<evidence type="ECO:0000256" key="1">
    <source>
        <dbReference type="SAM" id="Phobius"/>
    </source>
</evidence>
<accession>A0ABS3HG89</accession>
<comment type="caution">
    <text evidence="2">The sequence shown here is derived from an EMBL/GenBank/DDBJ whole genome shotgun (WGS) entry which is preliminary data.</text>
</comment>
<evidence type="ECO:0000313" key="2">
    <source>
        <dbReference type="EMBL" id="MBO0452042.1"/>
    </source>
</evidence>
<sequence>MFEFYREIEERTMSEQKRKEAKFDFFAFYVGRPMSYLLTYPFLKMQVSPNTISFLSIIVVFIGAITVSVSNSKVFSFFGWLLFFLWNLLDGVDGNIARYSKISSKIGSVWDATSGYFCMFLTFFSMGINVYFSDSANFNDIDAIWFVIMGAFSGFSVILPRLVMHKKNSTYAGLNKQSSLNKKNEYSFSKIVALNLTSVSGFIQIIMLSSLMLDFQDIFTVFYFIVNTIVLIVSLKQLLREQEI</sequence>
<evidence type="ECO:0000313" key="3">
    <source>
        <dbReference type="Proteomes" id="UP000664495"/>
    </source>
</evidence>
<name>A0ABS3HG89_9ENTE</name>
<dbReference type="RefSeq" id="WP_207107819.1">
    <property type="nucleotide sequence ID" value="NZ_JAFLVR010000015.1"/>
</dbReference>
<dbReference type="Proteomes" id="UP000664495">
    <property type="component" value="Unassembled WGS sequence"/>
</dbReference>
<proteinExistence type="predicted"/>
<keyword evidence="3" id="KW-1185">Reference proteome</keyword>
<feature type="transmembrane region" description="Helical" evidence="1">
    <location>
        <begin position="218"/>
        <end position="239"/>
    </location>
</feature>
<gene>
    <name evidence="2" type="ORF">JZO85_07165</name>
</gene>
<feature type="transmembrane region" description="Helical" evidence="1">
    <location>
        <begin position="144"/>
        <end position="163"/>
    </location>
</feature>
<protein>
    <submittedName>
        <fullName evidence="2">CDP-alcohol phosphatidyltransferase family protein</fullName>
    </submittedName>
</protein>
<dbReference type="EMBL" id="JAFLVR010000015">
    <property type="protein sequence ID" value="MBO0452042.1"/>
    <property type="molecule type" value="Genomic_DNA"/>
</dbReference>
<keyword evidence="1" id="KW-0812">Transmembrane</keyword>
<organism evidence="2 3">
    <name type="scientific">Candidatus Enterococcus murrayae</name>
    <dbReference type="NCBI Taxonomy" id="2815321"/>
    <lineage>
        <taxon>Bacteria</taxon>
        <taxon>Bacillati</taxon>
        <taxon>Bacillota</taxon>
        <taxon>Bacilli</taxon>
        <taxon>Lactobacillales</taxon>
        <taxon>Enterococcaceae</taxon>
        <taxon>Enterococcus</taxon>
    </lineage>
</organism>
<feature type="transmembrane region" description="Helical" evidence="1">
    <location>
        <begin position="191"/>
        <end position="212"/>
    </location>
</feature>
<feature type="transmembrane region" description="Helical" evidence="1">
    <location>
        <begin position="109"/>
        <end position="132"/>
    </location>
</feature>
<reference evidence="2 3" key="1">
    <citation type="submission" date="2021-03" db="EMBL/GenBank/DDBJ databases">
        <title>Enterococcal diversity collection.</title>
        <authorList>
            <person name="Gilmore M.S."/>
            <person name="Schwartzman J."/>
            <person name="Van Tyne D."/>
            <person name="Martin M."/>
            <person name="Earl A.M."/>
            <person name="Manson A.L."/>
            <person name="Straub T."/>
            <person name="Salamzade R."/>
            <person name="Saavedra J."/>
            <person name="Lebreton F."/>
            <person name="Prichula J."/>
            <person name="Schaufler K."/>
            <person name="Gaca A."/>
            <person name="Sgardioli B."/>
            <person name="Wagenaar J."/>
            <person name="Strong T."/>
        </authorList>
    </citation>
    <scope>NUCLEOTIDE SEQUENCE [LARGE SCALE GENOMIC DNA]</scope>
    <source>
        <strain evidence="2 3">MJM16</strain>
    </source>
</reference>
<keyword evidence="1" id="KW-1133">Transmembrane helix</keyword>
<dbReference type="InterPro" id="IPR043130">
    <property type="entry name" value="CDP-OH_PTrfase_TM_dom"/>
</dbReference>
<dbReference type="Pfam" id="PF01066">
    <property type="entry name" value="CDP-OH_P_transf"/>
    <property type="match status" value="1"/>
</dbReference>
<feature type="transmembrane region" description="Helical" evidence="1">
    <location>
        <begin position="55"/>
        <end position="88"/>
    </location>
</feature>
<feature type="transmembrane region" description="Helical" evidence="1">
    <location>
        <begin position="21"/>
        <end position="43"/>
    </location>
</feature>